<evidence type="ECO:0000259" key="1">
    <source>
        <dbReference type="Pfam" id="PF00590"/>
    </source>
</evidence>
<evidence type="ECO:0000313" key="3">
    <source>
        <dbReference type="Proteomes" id="UP000861567"/>
    </source>
</evidence>
<dbReference type="AlphaFoldDB" id="A0AAN5KTW0"/>
<gene>
    <name evidence="2" type="ORF">I8Y58_003008</name>
</gene>
<dbReference type="CDD" id="cd19916">
    <property type="entry name" value="OphMA_like"/>
    <property type="match status" value="1"/>
</dbReference>
<name>A0AAN5KTW0_LEGPN</name>
<dbReference type="InterPro" id="IPR014777">
    <property type="entry name" value="4pyrrole_Mease_sub1"/>
</dbReference>
<reference evidence="2" key="1">
    <citation type="journal article" date="2018" name="Genome Biol.">
        <title>SKESA: strategic k-mer extension for scrupulous assemblies.</title>
        <authorList>
            <person name="Souvorov A."/>
            <person name="Agarwala R."/>
            <person name="Lipman D.J."/>
        </authorList>
    </citation>
    <scope>NUCLEOTIDE SEQUENCE</scope>
    <source>
        <strain evidence="2">D3612</strain>
    </source>
</reference>
<dbReference type="Proteomes" id="UP000861567">
    <property type="component" value="Unassembled WGS sequence"/>
</dbReference>
<dbReference type="Pfam" id="PF00590">
    <property type="entry name" value="TP_methylase"/>
    <property type="match status" value="1"/>
</dbReference>
<dbReference type="InterPro" id="IPR000878">
    <property type="entry name" value="4pyrrol_Mease"/>
</dbReference>
<dbReference type="EMBL" id="DACSEI010000064">
    <property type="protein sequence ID" value="HAT1597739.1"/>
    <property type="molecule type" value="Genomic_DNA"/>
</dbReference>
<organism evidence="2 3">
    <name type="scientific">Legionella pneumophila</name>
    <dbReference type="NCBI Taxonomy" id="446"/>
    <lineage>
        <taxon>Bacteria</taxon>
        <taxon>Pseudomonadati</taxon>
        <taxon>Pseudomonadota</taxon>
        <taxon>Gammaproteobacteria</taxon>
        <taxon>Legionellales</taxon>
        <taxon>Legionellaceae</taxon>
        <taxon>Legionella</taxon>
    </lineage>
</organism>
<comment type="caution">
    <text evidence="2">The sequence shown here is derived from an EMBL/GenBank/DDBJ whole genome shotgun (WGS) entry which is preliminary data.</text>
</comment>
<dbReference type="Gene3D" id="3.40.1010.10">
    <property type="entry name" value="Cobalt-precorrin-4 Transmethylase, Domain 1"/>
    <property type="match status" value="1"/>
</dbReference>
<dbReference type="InterPro" id="IPR035996">
    <property type="entry name" value="4pyrrol_Methylase_sf"/>
</dbReference>
<reference evidence="2" key="2">
    <citation type="submission" date="2020-11" db="EMBL/GenBank/DDBJ databases">
        <authorList>
            <consortium name="NCBI Pathogen Detection Project"/>
        </authorList>
    </citation>
    <scope>NUCLEOTIDE SEQUENCE</scope>
    <source>
        <strain evidence="2">D3612</strain>
    </source>
</reference>
<evidence type="ECO:0000313" key="2">
    <source>
        <dbReference type="EMBL" id="HAT1597739.1"/>
    </source>
</evidence>
<sequence>MSKLFVAGIGIKFLSHMTLEVQSVIQKCDCVIYLVNEPAIKRWIDENSKKAISLDAIYFSFQERKEAYQAICQEIINIVTKNQNTCFIIYGHPLILSNSAEQLIKEIKEEFLDLEIEILPGISSIDTLLCDLCIDPGNGGLQAFEATEFINTNYKINTNSHLILWQIGVVGVKSIIQNDKDLVDSIERKIAICQLQRKLLGWYNETHPIVLYVASIYPQVPCEKFDIRLSNLDKVNIPRLATAYIKPDLIP</sequence>
<dbReference type="GO" id="GO:0008168">
    <property type="term" value="F:methyltransferase activity"/>
    <property type="evidence" value="ECO:0007669"/>
    <property type="project" value="InterPro"/>
</dbReference>
<dbReference type="SUPFAM" id="SSF53790">
    <property type="entry name" value="Tetrapyrrole methylase"/>
    <property type="match status" value="1"/>
</dbReference>
<accession>A0AAN5KTW0</accession>
<protein>
    <recommendedName>
        <fullName evidence="1">Tetrapyrrole methylase domain-containing protein</fullName>
    </recommendedName>
</protein>
<feature type="domain" description="Tetrapyrrole methylase" evidence="1">
    <location>
        <begin position="3"/>
        <end position="146"/>
    </location>
</feature>
<proteinExistence type="predicted"/>